<feature type="domain" description="Schlafen AlbA-2" evidence="1">
    <location>
        <begin position="9"/>
        <end position="112"/>
    </location>
</feature>
<dbReference type="InterPro" id="IPR038475">
    <property type="entry name" value="RecG_C_sf"/>
</dbReference>
<evidence type="ECO:0000313" key="2">
    <source>
        <dbReference type="EMBL" id="KAA6343508.1"/>
    </source>
</evidence>
<dbReference type="Pfam" id="PF04326">
    <property type="entry name" value="SLFN_AlbA_2"/>
    <property type="match status" value="1"/>
</dbReference>
<dbReference type="EMBL" id="SNRY01000266">
    <property type="protein sequence ID" value="KAA6343508.1"/>
    <property type="molecule type" value="Genomic_DNA"/>
</dbReference>
<protein>
    <recommendedName>
        <fullName evidence="1">Schlafen AlbA-2 domain-containing protein</fullName>
    </recommendedName>
</protein>
<name>A0A5J4SC94_9ZZZZ</name>
<dbReference type="PANTHER" id="PTHR30595:SF6">
    <property type="entry name" value="SCHLAFEN ALBA-2 DOMAIN-CONTAINING PROTEIN"/>
    <property type="match status" value="1"/>
</dbReference>
<accession>A0A5J4SC94</accession>
<dbReference type="Pfam" id="PF13749">
    <property type="entry name" value="HATPase_c_4"/>
    <property type="match status" value="1"/>
</dbReference>
<dbReference type="InterPro" id="IPR007421">
    <property type="entry name" value="Schlafen_AlbA_2_dom"/>
</dbReference>
<gene>
    <name evidence="2" type="ORF">EZS27_008797</name>
</gene>
<dbReference type="PANTHER" id="PTHR30595">
    <property type="entry name" value="GLPR-RELATED TRANSCRIPTIONAL REPRESSOR"/>
    <property type="match status" value="1"/>
</dbReference>
<evidence type="ECO:0000259" key="1">
    <source>
        <dbReference type="Pfam" id="PF04326"/>
    </source>
</evidence>
<proteinExistence type="predicted"/>
<dbReference type="Gene3D" id="3.30.950.30">
    <property type="entry name" value="Schlafen, AAA domain"/>
    <property type="match status" value="1"/>
</dbReference>
<feature type="non-terminal residue" evidence="2">
    <location>
        <position position="1"/>
    </location>
</feature>
<dbReference type="AlphaFoldDB" id="A0A5J4SC94"/>
<comment type="caution">
    <text evidence="2">The sequence shown here is derived from an EMBL/GenBank/DDBJ whole genome shotgun (WGS) entry which is preliminary data.</text>
</comment>
<organism evidence="2">
    <name type="scientific">termite gut metagenome</name>
    <dbReference type="NCBI Taxonomy" id="433724"/>
    <lineage>
        <taxon>unclassified sequences</taxon>
        <taxon>metagenomes</taxon>
        <taxon>organismal metagenomes</taxon>
    </lineage>
</organism>
<sequence length="540" mass="62537">LRFLKGKNTDWDELAKDCISFANAHGGNILIGIEDRDDLPPENQKIEDKNIIDTIHKNIAQRTINVAVTVTLEAATNRAEYIRINIIRNVQTIASTTDGRFYVRVADECKPVMPDEVVRLAAEKNAFIWEELTTKHVDKSNADEKKKVDFLYDIRNSSRSSAFVKEKSDEEILEYYEFQKDNHLTNLGILWIGQRRDRSSLLFAPIIQVIRYNDKEEKVWKFLLDDFYLNPKEMLESILRDVPDWQESMEIPDWAYRKNVPFYPIEVIRELCVNALVHRTYTTRGDIFINIFHDRLEIHSPGLLPYGVTPKNILSKSVRRNENLSKVFFDLNLMEREGSGYNMIYAKLLSIGKSLPIVYEDDDRVTVTVLKGFVNKEIVLLMDKATNEFSLKQKEIITLGLLAQQPYSATGLSKILNQGEQQSLRSWLGNLLEYDLVVKSGEGKGTQYEINPKFVHQINFKGRANLKKTQDYRLEELIYKDISSFSNSSFGDIHKRIGQDVNKNTVRRILTQMVENNRLNVVGVNRWARYSIARNLQENS</sequence>
<reference evidence="2" key="1">
    <citation type="submission" date="2019-03" db="EMBL/GenBank/DDBJ databases">
        <title>Single cell metagenomics reveals metabolic interactions within the superorganism composed of flagellate Streblomastix strix and complex community of Bacteroidetes bacteria on its surface.</title>
        <authorList>
            <person name="Treitli S.C."/>
            <person name="Kolisko M."/>
            <person name="Husnik F."/>
            <person name="Keeling P."/>
            <person name="Hampl V."/>
        </authorList>
    </citation>
    <scope>NUCLEOTIDE SEQUENCE</scope>
    <source>
        <strain evidence="2">STM</strain>
    </source>
</reference>
<dbReference type="InterPro" id="IPR038461">
    <property type="entry name" value="Schlafen_AlbA_2_dom_sf"/>
</dbReference>
<dbReference type="Gene3D" id="3.30.565.60">
    <property type="match status" value="1"/>
</dbReference>